<accession>X8BIB5</accession>
<feature type="region of interest" description="Disordered" evidence="5">
    <location>
        <begin position="175"/>
        <end position="229"/>
    </location>
</feature>
<feature type="compositionally biased region" description="Low complexity" evidence="5">
    <location>
        <begin position="208"/>
        <end position="220"/>
    </location>
</feature>
<keyword evidence="2" id="KW-0229">DNA integration</keyword>
<keyword evidence="4" id="KW-0233">DNA recombination</keyword>
<dbReference type="SUPFAM" id="SSF55811">
    <property type="entry name" value="Nudix"/>
    <property type="match status" value="1"/>
</dbReference>
<dbReference type="GO" id="GO:0015074">
    <property type="term" value="P:DNA integration"/>
    <property type="evidence" value="ECO:0007669"/>
    <property type="project" value="UniProtKB-KW"/>
</dbReference>
<dbReference type="InterPro" id="IPR002104">
    <property type="entry name" value="Integrase_catalytic"/>
</dbReference>
<gene>
    <name evidence="8" type="ORF">I553_6638</name>
</gene>
<dbReference type="InterPro" id="IPR015797">
    <property type="entry name" value="NUDIX_hydrolase-like_dom_sf"/>
</dbReference>
<evidence type="ECO:0000256" key="2">
    <source>
        <dbReference type="ARBA" id="ARBA00022908"/>
    </source>
</evidence>
<proteinExistence type="predicted"/>
<dbReference type="InterPro" id="IPR013762">
    <property type="entry name" value="Integrase-like_cat_sf"/>
</dbReference>
<sequence length="493" mass="54234">MAEHVFETISSEILHTGKIFALRKDQVLMPGGKVVNREVVEHYGAVGVVALDEDDNIPMVYQYRHPFGRRLWELPAGLLDIHGEPPHLTAARELREEAGLEAKTWQVLVDLDSTPGFSDESVRVYLATGLTDVGRPKGHDEEADMTLHWYPLAEAVRRVFSGKSSMPLPCPGFWRHPQSATASRSPGRWTRRGSIDRQRSLRDRLGNDHAGAACGDAGAGLPRPSDDRAGVAANTLSSYRRDLRRYCEHLAVRGIDDLAKVSEDDVSEFLVALRRGDPEAGRRRCRRCRRRGLDRGARPAPVRRRRRTDRRGCGPRGQTTDPGRRLPKSLTIDEVLALLAAAGGDSPSDGPLTLRNRALLEFLYSTGSRISEAVGLDVDDVDMHARSVLLRGKGGKQRLVPVGRPAVEALKAYLVRGRPELARRAAEHQACSSTRAVGGCRGKVRGKSCRTPPNAPASPPMCRHTRCGIRLRPTCSTGALTFGWCRSCSGMPR</sequence>
<dbReference type="Pfam" id="PF00293">
    <property type="entry name" value="NUDIX"/>
    <property type="match status" value="1"/>
</dbReference>
<dbReference type="AlphaFoldDB" id="X8BIB5"/>
<feature type="domain" description="Nudix hydrolase" evidence="6">
    <location>
        <begin position="41"/>
        <end position="172"/>
    </location>
</feature>
<dbReference type="GO" id="GO:0005829">
    <property type="term" value="C:cytosol"/>
    <property type="evidence" value="ECO:0007669"/>
    <property type="project" value="TreeGrafter"/>
</dbReference>
<dbReference type="GO" id="GO:0006310">
    <property type="term" value="P:DNA recombination"/>
    <property type="evidence" value="ECO:0007669"/>
    <property type="project" value="UniProtKB-KW"/>
</dbReference>
<evidence type="ECO:0000313" key="8">
    <source>
        <dbReference type="EMBL" id="EUA42775.1"/>
    </source>
</evidence>
<dbReference type="GO" id="GO:0016787">
    <property type="term" value="F:hydrolase activity"/>
    <property type="evidence" value="ECO:0007669"/>
    <property type="project" value="UniProtKB-KW"/>
</dbReference>
<reference evidence="8" key="1">
    <citation type="submission" date="2014-01" db="EMBL/GenBank/DDBJ databases">
        <authorList>
            <person name="Brown-Elliot B."/>
            <person name="Wallace R."/>
            <person name="Lenaerts A."/>
            <person name="Ordway D."/>
            <person name="DeGroote M.A."/>
            <person name="Parker T."/>
            <person name="Sizemore C."/>
            <person name="Tallon L.J."/>
            <person name="Sadzewicz L.K."/>
            <person name="Sengamalay N."/>
            <person name="Fraser C.M."/>
            <person name="Hine E."/>
            <person name="Shefchek K.A."/>
            <person name="Das S.P."/>
            <person name="Tettelin H."/>
        </authorList>
    </citation>
    <scope>NUCLEOTIDE SEQUENCE [LARGE SCALE GENOMIC DNA]</scope>
    <source>
        <strain evidence="8">4042</strain>
    </source>
</reference>
<evidence type="ECO:0000256" key="1">
    <source>
        <dbReference type="ARBA" id="ARBA00022801"/>
    </source>
</evidence>
<protein>
    <submittedName>
        <fullName evidence="8">Phage integrase family protein</fullName>
    </submittedName>
</protein>
<dbReference type="SUPFAM" id="SSF47823">
    <property type="entry name" value="lambda integrase-like, N-terminal domain"/>
    <property type="match status" value="1"/>
</dbReference>
<dbReference type="InterPro" id="IPR011010">
    <property type="entry name" value="DNA_brk_join_enz"/>
</dbReference>
<dbReference type="Pfam" id="PF02899">
    <property type="entry name" value="Phage_int_SAM_1"/>
    <property type="match status" value="1"/>
</dbReference>
<evidence type="ECO:0000259" key="6">
    <source>
        <dbReference type="PROSITE" id="PS51462"/>
    </source>
</evidence>
<dbReference type="InterPro" id="IPR000086">
    <property type="entry name" value="NUDIX_hydrolase_dom"/>
</dbReference>
<feature type="domain" description="Tyr recombinase" evidence="7">
    <location>
        <begin position="325"/>
        <end position="493"/>
    </location>
</feature>
<evidence type="ECO:0000256" key="3">
    <source>
        <dbReference type="ARBA" id="ARBA00023125"/>
    </source>
</evidence>
<name>X8BIB5_MYCXE</name>
<dbReference type="Gene3D" id="3.90.79.10">
    <property type="entry name" value="Nucleoside Triphosphate Pyrophosphohydrolase"/>
    <property type="match status" value="1"/>
</dbReference>
<dbReference type="Pfam" id="PF00589">
    <property type="entry name" value="Phage_integrase"/>
    <property type="match status" value="1"/>
</dbReference>
<organism evidence="8">
    <name type="scientific">Mycobacterium xenopi 4042</name>
    <dbReference type="NCBI Taxonomy" id="1299334"/>
    <lineage>
        <taxon>Bacteria</taxon>
        <taxon>Bacillati</taxon>
        <taxon>Actinomycetota</taxon>
        <taxon>Actinomycetes</taxon>
        <taxon>Mycobacteriales</taxon>
        <taxon>Mycobacteriaceae</taxon>
        <taxon>Mycobacterium</taxon>
    </lineage>
</organism>
<dbReference type="Gene3D" id="1.10.443.10">
    <property type="entry name" value="Intergrase catalytic core"/>
    <property type="match status" value="1"/>
</dbReference>
<dbReference type="PANTHER" id="PTHR11839">
    <property type="entry name" value="UDP/ADP-SUGAR PYROPHOSPHATASE"/>
    <property type="match status" value="1"/>
</dbReference>
<dbReference type="SUPFAM" id="SSF56349">
    <property type="entry name" value="DNA breaking-rejoining enzymes"/>
    <property type="match status" value="1"/>
</dbReference>
<evidence type="ECO:0000256" key="4">
    <source>
        <dbReference type="ARBA" id="ARBA00023172"/>
    </source>
</evidence>
<dbReference type="InterPro" id="IPR010998">
    <property type="entry name" value="Integrase_recombinase_N"/>
</dbReference>
<evidence type="ECO:0000259" key="7">
    <source>
        <dbReference type="PROSITE" id="PS51898"/>
    </source>
</evidence>
<feature type="compositionally biased region" description="Basic and acidic residues" evidence="5">
    <location>
        <begin position="193"/>
        <end position="207"/>
    </location>
</feature>
<dbReference type="PANTHER" id="PTHR11839:SF31">
    <property type="entry name" value="ADP-RIBOSE PYROPHOSPHATASE"/>
    <property type="match status" value="1"/>
</dbReference>
<dbReference type="InterPro" id="IPR004107">
    <property type="entry name" value="Integrase_SAM-like_N"/>
</dbReference>
<dbReference type="GO" id="GO:0019693">
    <property type="term" value="P:ribose phosphate metabolic process"/>
    <property type="evidence" value="ECO:0007669"/>
    <property type="project" value="TreeGrafter"/>
</dbReference>
<feature type="region of interest" description="Disordered" evidence="5">
    <location>
        <begin position="294"/>
        <end position="326"/>
    </location>
</feature>
<comment type="caution">
    <text evidence="8">The sequence shown here is derived from an EMBL/GenBank/DDBJ whole genome shotgun (WGS) entry which is preliminary data.</text>
</comment>
<dbReference type="PROSITE" id="PS51462">
    <property type="entry name" value="NUDIX"/>
    <property type="match status" value="1"/>
</dbReference>
<dbReference type="PROSITE" id="PS51898">
    <property type="entry name" value="TYR_RECOMBINASE"/>
    <property type="match status" value="1"/>
</dbReference>
<keyword evidence="1" id="KW-0378">Hydrolase</keyword>
<dbReference type="CDD" id="cd24158">
    <property type="entry name" value="NUDIX_ADPRase_Rv1700"/>
    <property type="match status" value="1"/>
</dbReference>
<dbReference type="PATRIC" id="fig|1299334.3.peg.4786"/>
<dbReference type="Gene3D" id="1.10.150.130">
    <property type="match status" value="1"/>
</dbReference>
<dbReference type="GO" id="GO:0003677">
    <property type="term" value="F:DNA binding"/>
    <property type="evidence" value="ECO:0007669"/>
    <property type="project" value="UniProtKB-KW"/>
</dbReference>
<dbReference type="EMBL" id="JAOB01000042">
    <property type="protein sequence ID" value="EUA42775.1"/>
    <property type="molecule type" value="Genomic_DNA"/>
</dbReference>
<keyword evidence="3" id="KW-0238">DNA-binding</keyword>
<dbReference type="GO" id="GO:0006753">
    <property type="term" value="P:nucleoside phosphate metabolic process"/>
    <property type="evidence" value="ECO:0007669"/>
    <property type="project" value="TreeGrafter"/>
</dbReference>
<evidence type="ECO:0000256" key="5">
    <source>
        <dbReference type="SAM" id="MobiDB-lite"/>
    </source>
</evidence>